<dbReference type="RefSeq" id="WP_084351403.1">
    <property type="nucleotide sequence ID" value="NZ_FWYD01000003.1"/>
</dbReference>
<reference evidence="2 3" key="1">
    <citation type="submission" date="2017-04" db="EMBL/GenBank/DDBJ databases">
        <authorList>
            <person name="Afonso C.L."/>
            <person name="Miller P.J."/>
            <person name="Scott M.A."/>
            <person name="Spackman E."/>
            <person name="Goraichik I."/>
            <person name="Dimitrov K.M."/>
            <person name="Suarez D.L."/>
            <person name="Swayne D.E."/>
        </authorList>
    </citation>
    <scope>NUCLEOTIDE SEQUENCE [LARGE SCALE GENOMIC DNA]</scope>
    <source>
        <strain evidence="2 3">CGMCC 1.12644</strain>
    </source>
</reference>
<dbReference type="PANTHER" id="PTHR42160:SF1">
    <property type="entry name" value="URACIL-DNA GLYCOSYLASE SUPERFAMILY PROTEIN"/>
    <property type="match status" value="1"/>
</dbReference>
<evidence type="ECO:0000313" key="3">
    <source>
        <dbReference type="Proteomes" id="UP000192330"/>
    </source>
</evidence>
<name>A0A1W2AMT8_9RHOB</name>
<accession>A0A1W2AMT8</accession>
<dbReference type="EMBL" id="FWYD01000003">
    <property type="protein sequence ID" value="SMC61832.1"/>
    <property type="molecule type" value="Genomic_DNA"/>
</dbReference>
<dbReference type="SMART" id="SM00986">
    <property type="entry name" value="UDG"/>
    <property type="match status" value="1"/>
</dbReference>
<dbReference type="Gene3D" id="3.40.470.10">
    <property type="entry name" value="Uracil-DNA glycosylase-like domain"/>
    <property type="match status" value="1"/>
</dbReference>
<dbReference type="InterPro" id="IPR047124">
    <property type="entry name" value="HI_0220.2"/>
</dbReference>
<dbReference type="AlphaFoldDB" id="A0A1W2AMT8"/>
<sequence>MATNPPLTEQIRNCSICKERFLATATRHTPRPVAWFQPGVRILVAGQAPGKRVHETGLPFFDRSGDRLRDWMGIDKDTFYDTDRIGVLPTAFCFPGYDAKGADLPPPPICWETWHDRALQEIGKVSLTLIVGAYAIRRHLGSTAPMTQVVAGWRSHAPATFPLPHPSWRNNAWIKRNPWFETELLPELQAAVKNVLA</sequence>
<dbReference type="PANTHER" id="PTHR42160">
    <property type="entry name" value="URACIL-DNA GLYCOSYLASE SUPERFAMILY PROTEIN"/>
    <property type="match status" value="1"/>
</dbReference>
<dbReference type="CDD" id="cd10033">
    <property type="entry name" value="UDG_like"/>
    <property type="match status" value="1"/>
</dbReference>
<dbReference type="Pfam" id="PF03167">
    <property type="entry name" value="UDG"/>
    <property type="match status" value="1"/>
</dbReference>
<organism evidence="2 3">
    <name type="scientific">Primorskyibacter flagellatus</name>
    <dbReference type="NCBI Taxonomy" id="1387277"/>
    <lineage>
        <taxon>Bacteria</taxon>
        <taxon>Pseudomonadati</taxon>
        <taxon>Pseudomonadota</taxon>
        <taxon>Alphaproteobacteria</taxon>
        <taxon>Rhodobacterales</taxon>
        <taxon>Roseobacteraceae</taxon>
        <taxon>Primorskyibacter</taxon>
    </lineage>
</organism>
<evidence type="ECO:0000259" key="1">
    <source>
        <dbReference type="SMART" id="SM00986"/>
    </source>
</evidence>
<dbReference type="InterPro" id="IPR005122">
    <property type="entry name" value="Uracil-DNA_glycosylase-like"/>
</dbReference>
<dbReference type="InterPro" id="IPR036895">
    <property type="entry name" value="Uracil-DNA_glycosylase-like_sf"/>
</dbReference>
<dbReference type="SUPFAM" id="SSF52141">
    <property type="entry name" value="Uracil-DNA glycosylase-like"/>
    <property type="match status" value="1"/>
</dbReference>
<proteinExistence type="predicted"/>
<protein>
    <submittedName>
        <fullName evidence="2">Uracil-DNA glycosylase</fullName>
    </submittedName>
</protein>
<keyword evidence="3" id="KW-1185">Reference proteome</keyword>
<dbReference type="OrthoDB" id="9789139at2"/>
<dbReference type="STRING" id="1387277.SAMN06295998_103120"/>
<dbReference type="SMART" id="SM00987">
    <property type="entry name" value="UreE_C"/>
    <property type="match status" value="1"/>
</dbReference>
<dbReference type="Proteomes" id="UP000192330">
    <property type="component" value="Unassembled WGS sequence"/>
</dbReference>
<evidence type="ECO:0000313" key="2">
    <source>
        <dbReference type="EMBL" id="SMC61832.1"/>
    </source>
</evidence>
<feature type="domain" description="Uracil-DNA glycosylase-like" evidence="1">
    <location>
        <begin position="33"/>
        <end position="189"/>
    </location>
</feature>
<gene>
    <name evidence="2" type="ORF">SAMN06295998_103120</name>
</gene>